<evidence type="ECO:0000313" key="2">
    <source>
        <dbReference type="EMBL" id="KAG6584350.1"/>
    </source>
</evidence>
<feature type="compositionally biased region" description="Low complexity" evidence="1">
    <location>
        <begin position="89"/>
        <end position="109"/>
    </location>
</feature>
<dbReference type="Proteomes" id="UP000685013">
    <property type="component" value="Chromosome 13"/>
</dbReference>
<name>A0AAV6MN45_9ROSI</name>
<feature type="region of interest" description="Disordered" evidence="1">
    <location>
        <begin position="87"/>
        <end position="109"/>
    </location>
</feature>
<keyword evidence="3" id="KW-1185">Reference proteome</keyword>
<feature type="region of interest" description="Disordered" evidence="1">
    <location>
        <begin position="41"/>
        <end position="67"/>
    </location>
</feature>
<evidence type="ECO:0000256" key="1">
    <source>
        <dbReference type="SAM" id="MobiDB-lite"/>
    </source>
</evidence>
<accession>A0AAV6MN45</accession>
<evidence type="ECO:0000313" key="3">
    <source>
        <dbReference type="Proteomes" id="UP000685013"/>
    </source>
</evidence>
<dbReference type="AlphaFoldDB" id="A0AAV6MN45"/>
<feature type="non-terminal residue" evidence="2">
    <location>
        <position position="1"/>
    </location>
</feature>
<sequence length="109" mass="10994">MSPPSLTVSTSTLAVTLSLQPTTSSTAFSLRYNGKMTGYGCSSGVGGGQRGHVSPSSVHGVGESPITGEGRRQWIFGMKLQVNVLAGDANANPSPNSPASTAAAAETKI</sequence>
<feature type="compositionally biased region" description="Gly residues" evidence="1">
    <location>
        <begin position="41"/>
        <end position="50"/>
    </location>
</feature>
<gene>
    <name evidence="2" type="ORF">SDJN03_20282</name>
</gene>
<reference evidence="2 3" key="1">
    <citation type="journal article" date="2021" name="Hortic Res">
        <title>The domestication of Cucurbita argyrosperma as revealed by the genome of its wild relative.</title>
        <authorList>
            <person name="Barrera-Redondo J."/>
            <person name="Sanchez-de la Vega G."/>
            <person name="Aguirre-Liguori J.A."/>
            <person name="Castellanos-Morales G."/>
            <person name="Gutierrez-Guerrero Y.T."/>
            <person name="Aguirre-Dugua X."/>
            <person name="Aguirre-Planter E."/>
            <person name="Tenaillon M.I."/>
            <person name="Lira-Saade R."/>
            <person name="Eguiarte L.E."/>
        </authorList>
    </citation>
    <scope>NUCLEOTIDE SEQUENCE [LARGE SCALE GENOMIC DNA]</scope>
    <source>
        <strain evidence="2">JBR-2021</strain>
    </source>
</reference>
<protein>
    <submittedName>
        <fullName evidence="2">Uncharacterized protein</fullName>
    </submittedName>
</protein>
<proteinExistence type="predicted"/>
<comment type="caution">
    <text evidence="2">The sequence shown here is derived from an EMBL/GenBank/DDBJ whole genome shotgun (WGS) entry which is preliminary data.</text>
</comment>
<dbReference type="EMBL" id="JAGKQH010000013">
    <property type="protein sequence ID" value="KAG6584350.1"/>
    <property type="molecule type" value="Genomic_DNA"/>
</dbReference>
<organism evidence="2 3">
    <name type="scientific">Cucurbita argyrosperma subsp. sororia</name>
    <dbReference type="NCBI Taxonomy" id="37648"/>
    <lineage>
        <taxon>Eukaryota</taxon>
        <taxon>Viridiplantae</taxon>
        <taxon>Streptophyta</taxon>
        <taxon>Embryophyta</taxon>
        <taxon>Tracheophyta</taxon>
        <taxon>Spermatophyta</taxon>
        <taxon>Magnoliopsida</taxon>
        <taxon>eudicotyledons</taxon>
        <taxon>Gunneridae</taxon>
        <taxon>Pentapetalae</taxon>
        <taxon>rosids</taxon>
        <taxon>fabids</taxon>
        <taxon>Cucurbitales</taxon>
        <taxon>Cucurbitaceae</taxon>
        <taxon>Cucurbiteae</taxon>
        <taxon>Cucurbita</taxon>
    </lineage>
</organism>